<reference evidence="4" key="1">
    <citation type="submission" date="2024-04" db="EMBL/GenBank/DDBJ databases">
        <authorList>
            <person name="Shaw F."/>
            <person name="Minotto A."/>
        </authorList>
    </citation>
    <scope>NUCLEOTIDE SEQUENCE [LARGE SCALE GENOMIC DNA]</scope>
</reference>
<dbReference type="Proteomes" id="UP001497453">
    <property type="component" value="Chromosome 1"/>
</dbReference>
<feature type="domain" description="INO80 complex subunit B-like conserved region" evidence="2">
    <location>
        <begin position="200"/>
        <end position="300"/>
    </location>
</feature>
<evidence type="ECO:0000313" key="3">
    <source>
        <dbReference type="EMBL" id="CAL1696072.1"/>
    </source>
</evidence>
<evidence type="ECO:0000313" key="4">
    <source>
        <dbReference type="Proteomes" id="UP001497453"/>
    </source>
</evidence>
<accession>A0ABP1CPP6</accession>
<sequence length="382" mass="41935">MVRRIILDEDEEDELEDTTSDMQMSEEEVDVEVDDTTIRPNATQDEEVNVEDEEELSEKEDELEEEEQEGSDIDELSPPPSDMVEEEPAIQPRLKIKLKLGKVKGGISADTAASTPGPSASVSRTTSRRAPSRDIDIESEEPESEEDVVSTRSTSVATTATPGRALTARQAALANVVETSHVSLAEPPNPRKKKPLTDIEIALKREETARKRKNLSEKKLQDEKAETINRLLKKQSRAKGRRNALATAEDKPPTPLAAVTNALDLEAEEGVEGSETPALVLPTMYRWVSKVKTETNGDGESTKQMALSFSVPAAVLPQSRSTGIGMDVDTETARPELKQVQPLCNAPGCTVPRKYRLVKDWQRGACGMPHLKLLESQMATVT</sequence>
<proteinExistence type="predicted"/>
<organism evidence="3 4">
    <name type="scientific">Somion occarium</name>
    <dbReference type="NCBI Taxonomy" id="3059160"/>
    <lineage>
        <taxon>Eukaryota</taxon>
        <taxon>Fungi</taxon>
        <taxon>Dikarya</taxon>
        <taxon>Basidiomycota</taxon>
        <taxon>Agaricomycotina</taxon>
        <taxon>Agaricomycetes</taxon>
        <taxon>Polyporales</taxon>
        <taxon>Cerrenaceae</taxon>
        <taxon>Somion</taxon>
    </lineage>
</organism>
<dbReference type="SMART" id="SM01406">
    <property type="entry name" value="PAPA-1"/>
    <property type="match status" value="1"/>
</dbReference>
<feature type="compositionally biased region" description="Low complexity" evidence="1">
    <location>
        <begin position="150"/>
        <end position="161"/>
    </location>
</feature>
<name>A0ABP1CPP6_9APHY</name>
<dbReference type="Pfam" id="PF04795">
    <property type="entry name" value="PAPA-1"/>
    <property type="match status" value="1"/>
</dbReference>
<keyword evidence="4" id="KW-1185">Reference proteome</keyword>
<evidence type="ECO:0000256" key="1">
    <source>
        <dbReference type="SAM" id="MobiDB-lite"/>
    </source>
</evidence>
<feature type="compositionally biased region" description="Acidic residues" evidence="1">
    <location>
        <begin position="8"/>
        <end position="35"/>
    </location>
</feature>
<feature type="compositionally biased region" description="Acidic residues" evidence="1">
    <location>
        <begin position="137"/>
        <end position="148"/>
    </location>
</feature>
<feature type="compositionally biased region" description="Acidic residues" evidence="1">
    <location>
        <begin position="44"/>
        <end position="75"/>
    </location>
</feature>
<feature type="compositionally biased region" description="Low complexity" evidence="1">
    <location>
        <begin position="118"/>
        <end position="129"/>
    </location>
</feature>
<protein>
    <recommendedName>
        <fullName evidence="2">INO80 complex subunit B-like conserved region domain-containing protein</fullName>
    </recommendedName>
</protein>
<evidence type="ECO:0000259" key="2">
    <source>
        <dbReference type="SMART" id="SM01406"/>
    </source>
</evidence>
<dbReference type="EMBL" id="OZ037944">
    <property type="protein sequence ID" value="CAL1696072.1"/>
    <property type="molecule type" value="Genomic_DNA"/>
</dbReference>
<dbReference type="PANTHER" id="PTHR21561:SF12">
    <property type="entry name" value="INO80 COMPLEX SUBUNIT B"/>
    <property type="match status" value="1"/>
</dbReference>
<dbReference type="PANTHER" id="PTHR21561">
    <property type="entry name" value="INO80 COMPLEX SUBUNIT B"/>
    <property type="match status" value="1"/>
</dbReference>
<gene>
    <name evidence="3" type="ORF">GFSPODELE1_LOCUS1024</name>
</gene>
<dbReference type="InterPro" id="IPR006880">
    <property type="entry name" value="INO80B_C"/>
</dbReference>
<dbReference type="InterPro" id="IPR029523">
    <property type="entry name" value="INO80B/Ies2"/>
</dbReference>
<feature type="region of interest" description="Disordered" evidence="1">
    <location>
        <begin position="234"/>
        <end position="255"/>
    </location>
</feature>
<feature type="region of interest" description="Disordered" evidence="1">
    <location>
        <begin position="1"/>
        <end position="167"/>
    </location>
</feature>